<dbReference type="InterPro" id="IPR004390">
    <property type="entry name" value="SR_rcpt_FtsY"/>
</dbReference>
<dbReference type="GO" id="GO:0005525">
    <property type="term" value="F:GTP binding"/>
    <property type="evidence" value="ECO:0007669"/>
    <property type="project" value="UniProtKB-UniRule"/>
</dbReference>
<evidence type="ECO:0000313" key="12">
    <source>
        <dbReference type="EMBL" id="PWN56390.1"/>
    </source>
</evidence>
<evidence type="ECO:0000256" key="2">
    <source>
        <dbReference type="ARBA" id="ARBA00022490"/>
    </source>
</evidence>
<evidence type="ECO:0000259" key="11">
    <source>
        <dbReference type="PROSITE" id="PS00300"/>
    </source>
</evidence>
<dbReference type="InterPro" id="IPR036225">
    <property type="entry name" value="SRP/SRP_N"/>
</dbReference>
<dbReference type="GO" id="GO:0005737">
    <property type="term" value="C:cytoplasm"/>
    <property type="evidence" value="ECO:0007669"/>
    <property type="project" value="UniProtKB-SubCell"/>
</dbReference>
<dbReference type="FunFam" id="3.40.50.300:FF:000053">
    <property type="entry name" value="Signal recognition particle receptor FtsY"/>
    <property type="match status" value="1"/>
</dbReference>
<dbReference type="EC" id="3.6.5.4" evidence="10"/>
<reference evidence="12 13" key="1">
    <citation type="submission" date="2018-05" db="EMBL/GenBank/DDBJ databases">
        <title>Abyssibacter profundi OUC007T gen. nov., sp. nov, a marine bacterium isolated from seawater of the Mariana Trench.</title>
        <authorList>
            <person name="Zhou S."/>
        </authorList>
    </citation>
    <scope>NUCLEOTIDE SEQUENCE [LARGE SCALE GENOMIC DNA]</scope>
    <source>
        <strain evidence="12 13">OUC007</strain>
    </source>
</reference>
<evidence type="ECO:0000256" key="10">
    <source>
        <dbReference type="HAMAP-Rule" id="MF_00920"/>
    </source>
</evidence>
<dbReference type="EMBL" id="QEQK01000005">
    <property type="protein sequence ID" value="PWN56390.1"/>
    <property type="molecule type" value="Genomic_DNA"/>
</dbReference>
<comment type="catalytic activity">
    <reaction evidence="8 10">
        <text>GTP + H2O = GDP + phosphate + H(+)</text>
        <dbReference type="Rhea" id="RHEA:19669"/>
        <dbReference type="ChEBI" id="CHEBI:15377"/>
        <dbReference type="ChEBI" id="CHEBI:15378"/>
        <dbReference type="ChEBI" id="CHEBI:37565"/>
        <dbReference type="ChEBI" id="CHEBI:43474"/>
        <dbReference type="ChEBI" id="CHEBI:58189"/>
        <dbReference type="EC" id="3.6.5.4"/>
    </reaction>
</comment>
<feature type="binding site" evidence="10">
    <location>
        <begin position="115"/>
        <end position="122"/>
    </location>
    <ligand>
        <name>GTP</name>
        <dbReference type="ChEBI" id="CHEBI:37565"/>
    </ligand>
</feature>
<feature type="binding site" evidence="10">
    <location>
        <begin position="261"/>
        <end position="264"/>
    </location>
    <ligand>
        <name>GTP</name>
        <dbReference type="ChEBI" id="CHEBI:37565"/>
    </ligand>
</feature>
<comment type="subcellular location">
    <subcellularLocation>
        <location evidence="10">Cell membrane</location>
        <topology evidence="10">Peripheral membrane protein</topology>
        <orientation evidence="10">Cytoplasmic side</orientation>
    </subcellularLocation>
    <subcellularLocation>
        <location evidence="10">Cytoplasm</location>
    </subcellularLocation>
</comment>
<dbReference type="InterPro" id="IPR027417">
    <property type="entry name" value="P-loop_NTPase"/>
</dbReference>
<keyword evidence="6 10" id="KW-0472">Membrane</keyword>
<gene>
    <name evidence="10" type="primary">ftsY</name>
    <name evidence="12" type="ORF">DEH80_06000</name>
</gene>
<accession>A0A363ULT4</accession>
<dbReference type="CDD" id="cd17874">
    <property type="entry name" value="FtsY"/>
    <property type="match status" value="1"/>
</dbReference>
<comment type="subunit">
    <text evidence="10">Part of the signal recognition particle protein translocation system, which is composed of SRP and FtsY. SRP is a ribonucleoprotein composed of Ffh and a 4.5S RNA molecule.</text>
</comment>
<keyword evidence="1 10" id="KW-1003">Cell membrane</keyword>
<dbReference type="HAMAP" id="MF_00920">
    <property type="entry name" value="FtsY"/>
    <property type="match status" value="1"/>
</dbReference>
<dbReference type="SUPFAM" id="SSF47364">
    <property type="entry name" value="Domain of the SRP/SRP receptor G-proteins"/>
    <property type="match status" value="1"/>
</dbReference>
<dbReference type="InterPro" id="IPR000897">
    <property type="entry name" value="SRP54_GTPase_dom"/>
</dbReference>
<feature type="domain" description="SRP54-type proteins GTP-binding" evidence="11">
    <location>
        <begin position="282"/>
        <end position="295"/>
    </location>
</feature>
<evidence type="ECO:0000313" key="13">
    <source>
        <dbReference type="Proteomes" id="UP000251800"/>
    </source>
</evidence>
<dbReference type="InterPro" id="IPR042101">
    <property type="entry name" value="SRP54_N_sf"/>
</dbReference>
<dbReference type="Gene3D" id="3.40.50.300">
    <property type="entry name" value="P-loop containing nucleotide triphosphate hydrolases"/>
    <property type="match status" value="1"/>
</dbReference>
<dbReference type="SMART" id="SM00962">
    <property type="entry name" value="SRP54"/>
    <property type="match status" value="1"/>
</dbReference>
<evidence type="ECO:0000256" key="8">
    <source>
        <dbReference type="ARBA" id="ARBA00048027"/>
    </source>
</evidence>
<feature type="binding site" evidence="10">
    <location>
        <begin position="197"/>
        <end position="201"/>
    </location>
    <ligand>
        <name>GTP</name>
        <dbReference type="ChEBI" id="CHEBI:37565"/>
    </ligand>
</feature>
<comment type="similarity">
    <text evidence="10">Belongs to the GTP-binding SRP family. FtsY subfamily.</text>
</comment>
<dbReference type="GO" id="GO:0005886">
    <property type="term" value="C:plasma membrane"/>
    <property type="evidence" value="ECO:0007669"/>
    <property type="project" value="UniProtKB-SubCell"/>
</dbReference>
<evidence type="ECO:0000256" key="6">
    <source>
        <dbReference type="ARBA" id="ARBA00023136"/>
    </source>
</evidence>
<evidence type="ECO:0000256" key="9">
    <source>
        <dbReference type="ARBA" id="ARBA00053570"/>
    </source>
</evidence>
<evidence type="ECO:0000256" key="3">
    <source>
        <dbReference type="ARBA" id="ARBA00022741"/>
    </source>
</evidence>
<dbReference type="InterPro" id="IPR003593">
    <property type="entry name" value="AAA+_ATPase"/>
</dbReference>
<dbReference type="SUPFAM" id="SSF52540">
    <property type="entry name" value="P-loop containing nucleoside triphosphate hydrolases"/>
    <property type="match status" value="1"/>
</dbReference>
<dbReference type="FunFam" id="1.20.120.140:FF:000002">
    <property type="entry name" value="Signal recognition particle receptor FtsY"/>
    <property type="match status" value="1"/>
</dbReference>
<keyword evidence="7 10" id="KW-0675">Receptor</keyword>
<proteinExistence type="inferred from homology"/>
<name>A0A363ULT4_9GAMM</name>
<dbReference type="PANTHER" id="PTHR43134">
    <property type="entry name" value="SIGNAL RECOGNITION PARTICLE RECEPTOR SUBUNIT ALPHA"/>
    <property type="match status" value="1"/>
</dbReference>
<dbReference type="GO" id="GO:0005047">
    <property type="term" value="F:signal recognition particle binding"/>
    <property type="evidence" value="ECO:0007669"/>
    <property type="project" value="TreeGrafter"/>
</dbReference>
<dbReference type="SMART" id="SM00382">
    <property type="entry name" value="AAA"/>
    <property type="match status" value="1"/>
</dbReference>
<dbReference type="AlphaFoldDB" id="A0A363ULT4"/>
<dbReference type="NCBIfam" id="TIGR00064">
    <property type="entry name" value="ftsY"/>
    <property type="match status" value="1"/>
</dbReference>
<comment type="caution">
    <text evidence="12">The sequence shown here is derived from an EMBL/GenBank/DDBJ whole genome shotgun (WGS) entry which is preliminary data.</text>
</comment>
<keyword evidence="2 10" id="KW-0963">Cytoplasm</keyword>
<organism evidence="12 13">
    <name type="scientific">Abyssibacter profundi</name>
    <dbReference type="NCBI Taxonomy" id="2182787"/>
    <lineage>
        <taxon>Bacteria</taxon>
        <taxon>Pseudomonadati</taxon>
        <taxon>Pseudomonadota</taxon>
        <taxon>Gammaproteobacteria</taxon>
        <taxon>Chromatiales</taxon>
        <taxon>Oceanococcaceae</taxon>
        <taxon>Abyssibacter</taxon>
    </lineage>
</organism>
<dbReference type="Proteomes" id="UP000251800">
    <property type="component" value="Unassembled WGS sequence"/>
</dbReference>
<evidence type="ECO:0000256" key="5">
    <source>
        <dbReference type="ARBA" id="ARBA00023134"/>
    </source>
</evidence>
<dbReference type="PANTHER" id="PTHR43134:SF1">
    <property type="entry name" value="SIGNAL RECOGNITION PARTICLE RECEPTOR SUBUNIT ALPHA"/>
    <property type="match status" value="1"/>
</dbReference>
<dbReference type="InterPro" id="IPR013822">
    <property type="entry name" value="Signal_recog_particl_SRP54_hlx"/>
</dbReference>
<evidence type="ECO:0000256" key="4">
    <source>
        <dbReference type="ARBA" id="ARBA00022801"/>
    </source>
</evidence>
<keyword evidence="3 10" id="KW-0547">Nucleotide-binding</keyword>
<evidence type="ECO:0000256" key="7">
    <source>
        <dbReference type="ARBA" id="ARBA00023170"/>
    </source>
</evidence>
<dbReference type="PROSITE" id="PS00300">
    <property type="entry name" value="SRP54"/>
    <property type="match status" value="1"/>
</dbReference>
<keyword evidence="4 10" id="KW-0378">Hydrolase</keyword>
<sequence>MSADNGGGFVTRLRAKLNKGDSWLTYDLANLLPGQGLDDDALEELETRLLTSDVGVEATMAIVDHLRAEANAGRIRNAEALRKAIANVMGGLLEPVSQPLDIPEFIRPYIILMVGVNGAGKTTTIGKLARRLQQEGKSVMLAAGDTFRAAAVEQLKTWGQRNNVPVIAQGQNADSASVIFDAVQAAKGRGIDVIIADTAGRLHTQGHLMEELRKIKRVVQKHDAYAPHEVMLVVDATTGNNALNQAVQFHEAVGLTGITVTKLDGTARGGIVFAIAKRLGLPIRFVGVGESAEDLGEFNAQSFINALFEPAA</sequence>
<protein>
    <recommendedName>
        <fullName evidence="10">Signal recognition particle receptor FtsY</fullName>
        <shortName evidence="10">SRP receptor</shortName>
        <ecNumber evidence="10">3.6.5.4</ecNumber>
    </recommendedName>
</protein>
<evidence type="ECO:0000256" key="1">
    <source>
        <dbReference type="ARBA" id="ARBA00022475"/>
    </source>
</evidence>
<dbReference type="RefSeq" id="WP_109719584.1">
    <property type="nucleotide sequence ID" value="NZ_QEQK01000005.1"/>
</dbReference>
<dbReference type="OrthoDB" id="9804720at2"/>
<comment type="function">
    <text evidence="9 10">Involved in targeting and insertion of nascent membrane proteins into the cytoplasmic membrane. Acts as a receptor for the complex formed by the signal recognition particle (SRP) and the ribosome-nascent chain (RNC). Interaction with SRP-RNC leads to the transfer of the RNC complex to the Sec translocase for insertion into the membrane, the hydrolysis of GTP by both Ffh and FtsY, and the dissociation of the SRP-FtsY complex into the individual components.</text>
</comment>
<dbReference type="SMART" id="SM00963">
    <property type="entry name" value="SRP54_N"/>
    <property type="match status" value="1"/>
</dbReference>
<dbReference type="Pfam" id="PF02881">
    <property type="entry name" value="SRP54_N"/>
    <property type="match status" value="1"/>
</dbReference>
<dbReference type="Pfam" id="PF00448">
    <property type="entry name" value="SRP54"/>
    <property type="match status" value="1"/>
</dbReference>
<dbReference type="GO" id="GO:0006614">
    <property type="term" value="P:SRP-dependent cotranslational protein targeting to membrane"/>
    <property type="evidence" value="ECO:0007669"/>
    <property type="project" value="InterPro"/>
</dbReference>
<keyword evidence="5 10" id="KW-0342">GTP-binding</keyword>
<dbReference type="GO" id="GO:0003924">
    <property type="term" value="F:GTPase activity"/>
    <property type="evidence" value="ECO:0007669"/>
    <property type="project" value="UniProtKB-UniRule"/>
</dbReference>
<keyword evidence="13" id="KW-1185">Reference proteome</keyword>
<dbReference type="Gene3D" id="1.20.120.140">
    <property type="entry name" value="Signal recognition particle SRP54, nucleotide-binding domain"/>
    <property type="match status" value="1"/>
</dbReference>